<gene>
    <name evidence="2" type="ORF">XNOV1_A002767</name>
</gene>
<sequence length="127" mass="14422">MRNISIQILSAMMLVTVFSASLKPHHKDLLLEQIKNAATNMSKTNDTNGVQFIDWPKTESRCPREFFCLAEHALKATDLKNSTLTVYLETYNKHQDPKVKCPPGKTHKIRIETFLKNVTFCAGRANS</sequence>
<feature type="chain" id="PRO_5043987491" description="Interleukin" evidence="1">
    <location>
        <begin position="20"/>
        <end position="127"/>
    </location>
</feature>
<evidence type="ECO:0000313" key="2">
    <source>
        <dbReference type="EMBL" id="CAJ1058040.1"/>
    </source>
</evidence>
<organism evidence="2 3">
    <name type="scientific">Xyrichtys novacula</name>
    <name type="common">Pearly razorfish</name>
    <name type="synonym">Hemipteronotus novacula</name>
    <dbReference type="NCBI Taxonomy" id="13765"/>
    <lineage>
        <taxon>Eukaryota</taxon>
        <taxon>Metazoa</taxon>
        <taxon>Chordata</taxon>
        <taxon>Craniata</taxon>
        <taxon>Vertebrata</taxon>
        <taxon>Euteleostomi</taxon>
        <taxon>Actinopterygii</taxon>
        <taxon>Neopterygii</taxon>
        <taxon>Teleostei</taxon>
        <taxon>Neoteleostei</taxon>
        <taxon>Acanthomorphata</taxon>
        <taxon>Eupercaria</taxon>
        <taxon>Labriformes</taxon>
        <taxon>Labridae</taxon>
        <taxon>Xyrichtys</taxon>
    </lineage>
</organism>
<proteinExistence type="predicted"/>
<evidence type="ECO:0000313" key="3">
    <source>
        <dbReference type="Proteomes" id="UP001178508"/>
    </source>
</evidence>
<name>A0AAV1FAF2_XYRNO</name>
<keyword evidence="3" id="KW-1185">Reference proteome</keyword>
<evidence type="ECO:0008006" key="4">
    <source>
        <dbReference type="Google" id="ProtNLM"/>
    </source>
</evidence>
<dbReference type="EMBL" id="OY660869">
    <property type="protein sequence ID" value="CAJ1058040.1"/>
    <property type="molecule type" value="Genomic_DNA"/>
</dbReference>
<evidence type="ECO:0000256" key="1">
    <source>
        <dbReference type="SAM" id="SignalP"/>
    </source>
</evidence>
<dbReference type="Proteomes" id="UP001178508">
    <property type="component" value="Chromosome 6"/>
</dbReference>
<dbReference type="AlphaFoldDB" id="A0AAV1FAF2"/>
<reference evidence="2" key="1">
    <citation type="submission" date="2023-08" db="EMBL/GenBank/DDBJ databases">
        <authorList>
            <person name="Alioto T."/>
            <person name="Alioto T."/>
            <person name="Gomez Garrido J."/>
        </authorList>
    </citation>
    <scope>NUCLEOTIDE SEQUENCE</scope>
</reference>
<accession>A0AAV1FAF2</accession>
<feature type="signal peptide" evidence="1">
    <location>
        <begin position="1"/>
        <end position="19"/>
    </location>
</feature>
<keyword evidence="1" id="KW-0732">Signal</keyword>
<protein>
    <recommendedName>
        <fullName evidence="4">Interleukin</fullName>
    </recommendedName>
</protein>